<dbReference type="GO" id="GO:0006508">
    <property type="term" value="P:proteolysis"/>
    <property type="evidence" value="ECO:0007669"/>
    <property type="project" value="UniProtKB-KW"/>
</dbReference>
<evidence type="ECO:0000256" key="3">
    <source>
        <dbReference type="ARBA" id="ARBA00022692"/>
    </source>
</evidence>
<feature type="transmembrane region" description="Helical" evidence="7">
    <location>
        <begin position="134"/>
        <end position="155"/>
    </location>
</feature>
<feature type="domain" description="DUF6576" evidence="9">
    <location>
        <begin position="233"/>
        <end position="277"/>
    </location>
</feature>
<dbReference type="RefSeq" id="WP_092471222.1">
    <property type="nucleotide sequence ID" value="NZ_FNCZ01000018.1"/>
</dbReference>
<keyword evidence="4" id="KW-0378">Hydrolase</keyword>
<dbReference type="GO" id="GO:0016020">
    <property type="term" value="C:membrane"/>
    <property type="evidence" value="ECO:0007669"/>
    <property type="project" value="UniProtKB-SubCell"/>
</dbReference>
<evidence type="ECO:0000256" key="1">
    <source>
        <dbReference type="ARBA" id="ARBA00004141"/>
    </source>
</evidence>
<evidence type="ECO:0000256" key="4">
    <source>
        <dbReference type="ARBA" id="ARBA00022801"/>
    </source>
</evidence>
<evidence type="ECO:0000313" key="11">
    <source>
        <dbReference type="Proteomes" id="UP000199492"/>
    </source>
</evidence>
<dbReference type="InterPro" id="IPR050925">
    <property type="entry name" value="Rhomboid_protease_S54"/>
</dbReference>
<keyword evidence="10" id="KW-0645">Protease</keyword>
<evidence type="ECO:0000259" key="9">
    <source>
        <dbReference type="Pfam" id="PF20216"/>
    </source>
</evidence>
<dbReference type="OrthoDB" id="9807874at2"/>
<feature type="domain" description="Peptidase S54 rhomboid" evidence="8">
    <location>
        <begin position="44"/>
        <end position="186"/>
    </location>
</feature>
<reference evidence="11" key="1">
    <citation type="submission" date="2016-10" db="EMBL/GenBank/DDBJ databases">
        <authorList>
            <person name="Varghese N."/>
            <person name="Submissions S."/>
        </authorList>
    </citation>
    <scope>NUCLEOTIDE SEQUENCE [LARGE SCALE GENOMIC DNA]</scope>
    <source>
        <strain evidence="11">DSM 15363</strain>
    </source>
</reference>
<feature type="transmembrane region" description="Helical" evidence="7">
    <location>
        <begin position="79"/>
        <end position="102"/>
    </location>
</feature>
<dbReference type="Proteomes" id="UP000199492">
    <property type="component" value="Unassembled WGS sequence"/>
</dbReference>
<evidence type="ECO:0000256" key="6">
    <source>
        <dbReference type="ARBA" id="ARBA00023136"/>
    </source>
</evidence>
<dbReference type="Pfam" id="PF01694">
    <property type="entry name" value="Rhomboid"/>
    <property type="match status" value="1"/>
</dbReference>
<comment type="subcellular location">
    <subcellularLocation>
        <location evidence="1">Membrane</location>
        <topology evidence="1">Multi-pass membrane protein</topology>
    </subcellularLocation>
</comment>
<dbReference type="PANTHER" id="PTHR43731:SF14">
    <property type="entry name" value="PRESENILIN-ASSOCIATED RHOMBOID-LIKE PROTEIN, MITOCHONDRIAL"/>
    <property type="match status" value="1"/>
</dbReference>
<evidence type="ECO:0000313" key="10">
    <source>
        <dbReference type="EMBL" id="SDI63954.1"/>
    </source>
</evidence>
<dbReference type="InterPro" id="IPR022764">
    <property type="entry name" value="Peptidase_S54_rhomboid_dom"/>
</dbReference>
<keyword evidence="11" id="KW-1185">Reference proteome</keyword>
<comment type="similarity">
    <text evidence="2">Belongs to the peptidase S54 family.</text>
</comment>
<keyword evidence="3 7" id="KW-0812">Transmembrane</keyword>
<keyword evidence="5 7" id="KW-1133">Transmembrane helix</keyword>
<evidence type="ECO:0000256" key="7">
    <source>
        <dbReference type="SAM" id="Phobius"/>
    </source>
</evidence>
<dbReference type="InterPro" id="IPR046483">
    <property type="entry name" value="DUF6576"/>
</dbReference>
<dbReference type="PANTHER" id="PTHR43731">
    <property type="entry name" value="RHOMBOID PROTEASE"/>
    <property type="match status" value="1"/>
</dbReference>
<dbReference type="STRING" id="262004.SAMN04489796_1183"/>
<gene>
    <name evidence="10" type="ORF">SAMN04489796_1183</name>
</gene>
<accession>A0A1G8M7Q1</accession>
<keyword evidence="6 7" id="KW-0472">Membrane</keyword>
<dbReference type="InterPro" id="IPR035952">
    <property type="entry name" value="Rhomboid-like_sf"/>
</dbReference>
<evidence type="ECO:0000256" key="2">
    <source>
        <dbReference type="ARBA" id="ARBA00009045"/>
    </source>
</evidence>
<organism evidence="10 11">
    <name type="scientific">Winogradskyella thalassocola</name>
    <dbReference type="NCBI Taxonomy" id="262004"/>
    <lineage>
        <taxon>Bacteria</taxon>
        <taxon>Pseudomonadati</taxon>
        <taxon>Bacteroidota</taxon>
        <taxon>Flavobacteriia</taxon>
        <taxon>Flavobacteriales</taxon>
        <taxon>Flavobacteriaceae</taxon>
        <taxon>Winogradskyella</taxon>
    </lineage>
</organism>
<evidence type="ECO:0000256" key="5">
    <source>
        <dbReference type="ARBA" id="ARBA00022989"/>
    </source>
</evidence>
<dbReference type="Gene3D" id="1.20.1540.10">
    <property type="entry name" value="Rhomboid-like"/>
    <property type="match status" value="1"/>
</dbReference>
<dbReference type="GO" id="GO:0004252">
    <property type="term" value="F:serine-type endopeptidase activity"/>
    <property type="evidence" value="ECO:0007669"/>
    <property type="project" value="InterPro"/>
</dbReference>
<proteinExistence type="inferred from homology"/>
<feature type="transmembrane region" description="Helical" evidence="7">
    <location>
        <begin position="192"/>
        <end position="213"/>
    </location>
</feature>
<dbReference type="AlphaFoldDB" id="A0A1G8M7Q1"/>
<name>A0A1G8M7Q1_9FLAO</name>
<sequence>MEEIGILTLSLIIANGIVTYKGLNDFTFFDKFSFNVDQILVNKDYKRLVTSGFLHADWTHFAFNMITLYLFSRGLESSIGIPLFLILYFASLIGGNLFALYIHKNHPDYTAIGASGAVSGLVFASIGLFPGMEIGFILLPVYIPAWLYGIAYVLYSIYGIKSQRDNIGHEVHLGGGIVGLLIAIILDPRIMSTNYLPIILILIPSLTFLFLIIKKPHLLIVENPFSKSKKVFTVEDKYNSNKASKQTELDKILDKINKKGYDKLTKKEKDKLNELSK</sequence>
<dbReference type="SUPFAM" id="SSF144091">
    <property type="entry name" value="Rhomboid-like"/>
    <property type="match status" value="1"/>
</dbReference>
<evidence type="ECO:0000259" key="8">
    <source>
        <dbReference type="Pfam" id="PF01694"/>
    </source>
</evidence>
<dbReference type="EMBL" id="FNCZ01000018">
    <property type="protein sequence ID" value="SDI63954.1"/>
    <property type="molecule type" value="Genomic_DNA"/>
</dbReference>
<dbReference type="Pfam" id="PF20216">
    <property type="entry name" value="DUF6576"/>
    <property type="match status" value="1"/>
</dbReference>
<feature type="transmembrane region" description="Helical" evidence="7">
    <location>
        <begin position="109"/>
        <end position="128"/>
    </location>
</feature>
<protein>
    <submittedName>
        <fullName evidence="10">Membrane associated serine protease, rhomboid family</fullName>
    </submittedName>
</protein>
<feature type="transmembrane region" description="Helical" evidence="7">
    <location>
        <begin position="167"/>
        <end position="186"/>
    </location>
</feature>